<comment type="caution">
    <text evidence="1">The sequence shown here is derived from an EMBL/GenBank/DDBJ whole genome shotgun (WGS) entry which is preliminary data.</text>
</comment>
<organism evidence="1 2">
    <name type="scientific">Euroglyphus maynei</name>
    <name type="common">Mayne's house dust mite</name>
    <dbReference type="NCBI Taxonomy" id="6958"/>
    <lineage>
        <taxon>Eukaryota</taxon>
        <taxon>Metazoa</taxon>
        <taxon>Ecdysozoa</taxon>
        <taxon>Arthropoda</taxon>
        <taxon>Chelicerata</taxon>
        <taxon>Arachnida</taxon>
        <taxon>Acari</taxon>
        <taxon>Acariformes</taxon>
        <taxon>Sarcoptiformes</taxon>
        <taxon>Astigmata</taxon>
        <taxon>Psoroptidia</taxon>
        <taxon>Analgoidea</taxon>
        <taxon>Pyroglyphidae</taxon>
        <taxon>Pyroglyphinae</taxon>
        <taxon>Euroglyphus</taxon>
    </lineage>
</organism>
<dbReference type="EMBL" id="MUJZ01005354">
    <property type="protein sequence ID" value="OTF83061.1"/>
    <property type="molecule type" value="Genomic_DNA"/>
</dbReference>
<reference evidence="1 2" key="1">
    <citation type="submission" date="2017-03" db="EMBL/GenBank/DDBJ databases">
        <title>Genome Survey of Euroglyphus maynei.</title>
        <authorList>
            <person name="Arlian L.G."/>
            <person name="Morgan M.S."/>
            <person name="Rider S.D."/>
        </authorList>
    </citation>
    <scope>NUCLEOTIDE SEQUENCE [LARGE SCALE GENOMIC DNA]</scope>
    <source>
        <strain evidence="1">Arlian Lab</strain>
        <tissue evidence="1">Whole body</tissue>
    </source>
</reference>
<keyword evidence="2" id="KW-1185">Reference proteome</keyword>
<feature type="non-terminal residue" evidence="1">
    <location>
        <position position="1"/>
    </location>
</feature>
<protein>
    <submittedName>
        <fullName evidence="1">Uncharacterized protein</fullName>
    </submittedName>
</protein>
<sequence length="133" mass="15520">ENVYVYSINITANKIGHHFQHKISPALYTKLVHDQVAYNAVFNLQAKSNKISIFTSSEYEYSVKIFYNGILNGQNLAVYTGRKNPNKKNGIVHFGIYYREKLPDIFLFVPFLRMADRLPDLRQHVMKYIFGNK</sequence>
<evidence type="ECO:0000313" key="1">
    <source>
        <dbReference type="EMBL" id="OTF83061.1"/>
    </source>
</evidence>
<name>A0A1Y3BQ05_EURMA</name>
<proteinExistence type="predicted"/>
<accession>A0A1Y3BQ05</accession>
<dbReference type="AlphaFoldDB" id="A0A1Y3BQ05"/>
<evidence type="ECO:0000313" key="2">
    <source>
        <dbReference type="Proteomes" id="UP000194236"/>
    </source>
</evidence>
<gene>
    <name evidence="1" type="ORF">BLA29_010158</name>
</gene>
<dbReference type="Proteomes" id="UP000194236">
    <property type="component" value="Unassembled WGS sequence"/>
</dbReference>